<dbReference type="Pfam" id="PF12625">
    <property type="entry name" value="Arabinose_bd"/>
    <property type="match status" value="1"/>
</dbReference>
<dbReference type="InterPro" id="IPR032687">
    <property type="entry name" value="AraC-type_N"/>
</dbReference>
<gene>
    <name evidence="5" type="ORF">PUV54_03965</name>
</gene>
<proteinExistence type="predicted"/>
<dbReference type="PANTHER" id="PTHR47894:SF1">
    <property type="entry name" value="HTH-TYPE TRANSCRIPTIONAL REGULATOR VQSM"/>
    <property type="match status" value="1"/>
</dbReference>
<dbReference type="KEGG" id="hfl:PUV54_03965"/>
<dbReference type="Pfam" id="PF12833">
    <property type="entry name" value="HTH_18"/>
    <property type="match status" value="1"/>
</dbReference>
<dbReference type="EMBL" id="CP118166">
    <property type="protein sequence ID" value="WDI32347.1"/>
    <property type="molecule type" value="Genomic_DNA"/>
</dbReference>
<name>A0AAE9ZGY2_9PROT</name>
<evidence type="ECO:0000313" key="6">
    <source>
        <dbReference type="Proteomes" id="UP001214043"/>
    </source>
</evidence>
<keyword evidence="1" id="KW-0805">Transcription regulation</keyword>
<accession>A0AAE9ZGY2</accession>
<evidence type="ECO:0000259" key="4">
    <source>
        <dbReference type="PROSITE" id="PS01124"/>
    </source>
</evidence>
<organism evidence="5 6">
    <name type="scientific">Hyphococcus flavus</name>
    <dbReference type="NCBI Taxonomy" id="1866326"/>
    <lineage>
        <taxon>Bacteria</taxon>
        <taxon>Pseudomonadati</taxon>
        <taxon>Pseudomonadota</taxon>
        <taxon>Alphaproteobacteria</taxon>
        <taxon>Parvularculales</taxon>
        <taxon>Parvularculaceae</taxon>
        <taxon>Hyphococcus</taxon>
    </lineage>
</organism>
<dbReference type="Gene3D" id="1.10.10.60">
    <property type="entry name" value="Homeodomain-like"/>
    <property type="match status" value="1"/>
</dbReference>
<dbReference type="PANTHER" id="PTHR47894">
    <property type="entry name" value="HTH-TYPE TRANSCRIPTIONAL REGULATOR GADX"/>
    <property type="match status" value="1"/>
</dbReference>
<dbReference type="GO" id="GO:0005829">
    <property type="term" value="C:cytosol"/>
    <property type="evidence" value="ECO:0007669"/>
    <property type="project" value="TreeGrafter"/>
</dbReference>
<dbReference type="GO" id="GO:0000976">
    <property type="term" value="F:transcription cis-regulatory region binding"/>
    <property type="evidence" value="ECO:0007669"/>
    <property type="project" value="TreeGrafter"/>
</dbReference>
<feature type="domain" description="HTH araC/xylS-type" evidence="4">
    <location>
        <begin position="249"/>
        <end position="346"/>
    </location>
</feature>
<reference evidence="5" key="1">
    <citation type="submission" date="2023-02" db="EMBL/GenBank/DDBJ databases">
        <title>Genome sequence of Hyphococcus flavus.</title>
        <authorList>
            <person name="Rong J.-C."/>
            <person name="Zhao Q."/>
            <person name="Yi M."/>
            <person name="Wu J.-Y."/>
        </authorList>
    </citation>
    <scope>NUCLEOTIDE SEQUENCE</scope>
    <source>
        <strain evidence="5">MCCC 1K03223</strain>
    </source>
</reference>
<keyword evidence="6" id="KW-1185">Reference proteome</keyword>
<dbReference type="RefSeq" id="WP_274494268.1">
    <property type="nucleotide sequence ID" value="NZ_CP118166.1"/>
</dbReference>
<dbReference type="PROSITE" id="PS01124">
    <property type="entry name" value="HTH_ARAC_FAMILY_2"/>
    <property type="match status" value="1"/>
</dbReference>
<dbReference type="SUPFAM" id="SSF46689">
    <property type="entry name" value="Homeodomain-like"/>
    <property type="match status" value="1"/>
</dbReference>
<dbReference type="Proteomes" id="UP001214043">
    <property type="component" value="Chromosome"/>
</dbReference>
<sequence length="353" mass="39420">MTPDPHQPITVSRARLDPLLAQATKAGIEIGPLLKSLSLPAALAEATGPDRIDLADYYRLQNRLSILFGDETVHLSSRQLLSGSTDFVLQNVHDCDNLYEVMRVLARSYNMLHGGQYNSVVKRRASVDIIINDRDFPYVDTHSAEFIYFSIECVLIFLHCILLIVSPSAKDAVKSVFIRRPSPGGDCAHLGYWDAPIRFAADKYRLSFDLETSLRPITMPQQEALTSNAVYQKIVDVVAGRTARREAPKSTTSLVRDALSRGVVEQADLAAQMNVSVATLRRRLGLEGGSFRELRREVLNEEAQRLLLSEKSVADVSDALGFSEFRAFNRAFKDWNGLTPKAFIKEALERKKP</sequence>
<evidence type="ECO:0000256" key="2">
    <source>
        <dbReference type="ARBA" id="ARBA00023125"/>
    </source>
</evidence>
<dbReference type="GO" id="GO:0003700">
    <property type="term" value="F:DNA-binding transcription factor activity"/>
    <property type="evidence" value="ECO:0007669"/>
    <property type="project" value="InterPro"/>
</dbReference>
<dbReference type="InterPro" id="IPR018060">
    <property type="entry name" value="HTH_AraC"/>
</dbReference>
<evidence type="ECO:0000256" key="1">
    <source>
        <dbReference type="ARBA" id="ARBA00023015"/>
    </source>
</evidence>
<keyword evidence="3" id="KW-0804">Transcription</keyword>
<evidence type="ECO:0000313" key="5">
    <source>
        <dbReference type="EMBL" id="WDI32347.1"/>
    </source>
</evidence>
<protein>
    <submittedName>
        <fullName evidence="5">Helix-turn-helix domain-containing protein</fullName>
    </submittedName>
</protein>
<dbReference type="InterPro" id="IPR009057">
    <property type="entry name" value="Homeodomain-like_sf"/>
</dbReference>
<dbReference type="SMART" id="SM00342">
    <property type="entry name" value="HTH_ARAC"/>
    <property type="match status" value="1"/>
</dbReference>
<dbReference type="AlphaFoldDB" id="A0AAE9ZGY2"/>
<evidence type="ECO:0000256" key="3">
    <source>
        <dbReference type="ARBA" id="ARBA00023163"/>
    </source>
</evidence>
<keyword evidence="2" id="KW-0238">DNA-binding</keyword>